<dbReference type="PANTHER" id="PTHR23513">
    <property type="entry name" value="INTEGRAL MEMBRANE EFFLUX PROTEIN-RELATED"/>
    <property type="match status" value="1"/>
</dbReference>
<comment type="caution">
    <text evidence="8">The sequence shown here is derived from an EMBL/GenBank/DDBJ whole genome shotgun (WGS) entry which is preliminary data.</text>
</comment>
<keyword evidence="4 7" id="KW-0812">Transmembrane</keyword>
<evidence type="ECO:0000256" key="1">
    <source>
        <dbReference type="ARBA" id="ARBA00004429"/>
    </source>
</evidence>
<protein>
    <recommendedName>
        <fullName evidence="10">MFS transporter</fullName>
    </recommendedName>
</protein>
<dbReference type="EMBL" id="SMKP01000001">
    <property type="protein sequence ID" value="TDD26456.1"/>
    <property type="molecule type" value="Genomic_DNA"/>
</dbReference>
<evidence type="ECO:0000313" key="8">
    <source>
        <dbReference type="EMBL" id="TDD26456.1"/>
    </source>
</evidence>
<dbReference type="InterPro" id="IPR010290">
    <property type="entry name" value="TM_effector"/>
</dbReference>
<dbReference type="Gene3D" id="1.20.1250.20">
    <property type="entry name" value="MFS general substrate transporter like domains"/>
    <property type="match status" value="1"/>
</dbReference>
<sequence>MEYLPYVVLGVLGGVLADRVDRRRVLVIGDLMSGAVTVLLAVIVTTGVRQLWAIYAVAFLLACVDPLYQPAFRSMVPRWSRWSGCRRRTRGSTSASTR</sequence>
<evidence type="ECO:0008006" key="10">
    <source>
        <dbReference type="Google" id="ProtNLM"/>
    </source>
</evidence>
<accession>A0A4R4X7Q5</accession>
<evidence type="ECO:0000256" key="5">
    <source>
        <dbReference type="ARBA" id="ARBA00022989"/>
    </source>
</evidence>
<comment type="subcellular location">
    <subcellularLocation>
        <location evidence="1">Cell inner membrane</location>
        <topology evidence="1">Multi-pass membrane protein</topology>
    </subcellularLocation>
</comment>
<evidence type="ECO:0000256" key="3">
    <source>
        <dbReference type="ARBA" id="ARBA00022475"/>
    </source>
</evidence>
<dbReference type="PANTHER" id="PTHR23513:SF9">
    <property type="entry name" value="ENTEROBACTIN EXPORTER ENTS"/>
    <property type="match status" value="1"/>
</dbReference>
<dbReference type="AlphaFoldDB" id="A0A4R4X7Q5"/>
<evidence type="ECO:0000313" key="9">
    <source>
        <dbReference type="Proteomes" id="UP000294543"/>
    </source>
</evidence>
<dbReference type="GO" id="GO:0005886">
    <property type="term" value="C:plasma membrane"/>
    <property type="evidence" value="ECO:0007669"/>
    <property type="project" value="UniProtKB-SubCell"/>
</dbReference>
<feature type="transmembrane region" description="Helical" evidence="7">
    <location>
        <begin position="25"/>
        <end position="44"/>
    </location>
</feature>
<dbReference type="Proteomes" id="UP000294543">
    <property type="component" value="Unassembled WGS sequence"/>
</dbReference>
<proteinExistence type="predicted"/>
<dbReference type="SUPFAM" id="SSF103473">
    <property type="entry name" value="MFS general substrate transporter"/>
    <property type="match status" value="1"/>
</dbReference>
<evidence type="ECO:0000256" key="7">
    <source>
        <dbReference type="SAM" id="Phobius"/>
    </source>
</evidence>
<dbReference type="Pfam" id="PF05977">
    <property type="entry name" value="MFS_3"/>
    <property type="match status" value="1"/>
</dbReference>
<gene>
    <name evidence="8" type="ORF">E1294_00395</name>
</gene>
<keyword evidence="2" id="KW-0813">Transport</keyword>
<keyword evidence="3" id="KW-1003">Cell membrane</keyword>
<organism evidence="8 9">
    <name type="scientific">Nonomuraea diastatica</name>
    <dbReference type="NCBI Taxonomy" id="1848329"/>
    <lineage>
        <taxon>Bacteria</taxon>
        <taxon>Bacillati</taxon>
        <taxon>Actinomycetota</taxon>
        <taxon>Actinomycetes</taxon>
        <taxon>Streptosporangiales</taxon>
        <taxon>Streptosporangiaceae</taxon>
        <taxon>Nonomuraea</taxon>
    </lineage>
</organism>
<evidence type="ECO:0000256" key="2">
    <source>
        <dbReference type="ARBA" id="ARBA00022448"/>
    </source>
</evidence>
<name>A0A4R4X7Q5_9ACTN</name>
<keyword evidence="9" id="KW-1185">Reference proteome</keyword>
<keyword evidence="5 7" id="KW-1133">Transmembrane helix</keyword>
<keyword evidence="6 7" id="KW-0472">Membrane</keyword>
<evidence type="ECO:0000256" key="6">
    <source>
        <dbReference type="ARBA" id="ARBA00023136"/>
    </source>
</evidence>
<evidence type="ECO:0000256" key="4">
    <source>
        <dbReference type="ARBA" id="ARBA00022692"/>
    </source>
</evidence>
<feature type="transmembrane region" description="Helical" evidence="7">
    <location>
        <begin position="50"/>
        <end position="68"/>
    </location>
</feature>
<reference evidence="8 9" key="1">
    <citation type="submission" date="2019-03" db="EMBL/GenBank/DDBJ databases">
        <title>Draft genome sequences of novel Actinobacteria.</title>
        <authorList>
            <person name="Sahin N."/>
            <person name="Ay H."/>
            <person name="Saygin H."/>
        </authorList>
    </citation>
    <scope>NUCLEOTIDE SEQUENCE [LARGE SCALE GENOMIC DNA]</scope>
    <source>
        <strain evidence="8 9">KC712</strain>
    </source>
</reference>
<dbReference type="InterPro" id="IPR036259">
    <property type="entry name" value="MFS_trans_sf"/>
</dbReference>